<dbReference type="GO" id="GO:0070677">
    <property type="term" value="F:rRNA (cytosine-2'-O-)-methyltransferase activity"/>
    <property type="evidence" value="ECO:0007669"/>
    <property type="project" value="UniProtKB-UniRule"/>
</dbReference>
<evidence type="ECO:0000256" key="1">
    <source>
        <dbReference type="ARBA" id="ARBA00022490"/>
    </source>
</evidence>
<comment type="caution">
    <text evidence="8">The sequence shown here is derived from an EMBL/GenBank/DDBJ whole genome shotgun (WGS) entry which is preliminary data.</text>
</comment>
<dbReference type="PANTHER" id="PTHR46111">
    <property type="entry name" value="RIBOSOMAL RNA SMALL SUBUNIT METHYLTRANSFERASE I"/>
    <property type="match status" value="1"/>
</dbReference>
<dbReference type="InterPro" id="IPR008189">
    <property type="entry name" value="rRNA_ssu_MeTfrase_I"/>
</dbReference>
<comment type="similarity">
    <text evidence="6">Belongs to the methyltransferase superfamily. RsmI family.</text>
</comment>
<evidence type="ECO:0000256" key="2">
    <source>
        <dbReference type="ARBA" id="ARBA00022552"/>
    </source>
</evidence>
<keyword evidence="4 6" id="KW-0808">Transferase</keyword>
<keyword evidence="2 6" id="KW-0698">rRNA processing</keyword>
<dbReference type="EMBL" id="MEZY01000033">
    <property type="protein sequence ID" value="OGD63575.1"/>
    <property type="molecule type" value="Genomic_DNA"/>
</dbReference>
<dbReference type="STRING" id="1797472.A2215_02855"/>
<proteinExistence type="inferred from homology"/>
<evidence type="ECO:0000256" key="4">
    <source>
        <dbReference type="ARBA" id="ARBA00022679"/>
    </source>
</evidence>
<evidence type="ECO:0000313" key="8">
    <source>
        <dbReference type="EMBL" id="OGD63575.1"/>
    </source>
</evidence>
<comment type="catalytic activity">
    <reaction evidence="6">
        <text>cytidine(1402) in 16S rRNA + S-adenosyl-L-methionine = 2'-O-methylcytidine(1402) in 16S rRNA + S-adenosyl-L-homocysteine + H(+)</text>
        <dbReference type="Rhea" id="RHEA:42924"/>
        <dbReference type="Rhea" id="RHEA-COMP:10285"/>
        <dbReference type="Rhea" id="RHEA-COMP:10286"/>
        <dbReference type="ChEBI" id="CHEBI:15378"/>
        <dbReference type="ChEBI" id="CHEBI:57856"/>
        <dbReference type="ChEBI" id="CHEBI:59789"/>
        <dbReference type="ChEBI" id="CHEBI:74495"/>
        <dbReference type="ChEBI" id="CHEBI:82748"/>
        <dbReference type="EC" id="2.1.1.198"/>
    </reaction>
</comment>
<evidence type="ECO:0000313" key="9">
    <source>
        <dbReference type="Proteomes" id="UP000178583"/>
    </source>
</evidence>
<gene>
    <name evidence="6" type="primary">rsmI</name>
    <name evidence="8" type="ORF">A2215_02855</name>
</gene>
<keyword evidence="3 6" id="KW-0489">Methyltransferase</keyword>
<reference evidence="8 9" key="1">
    <citation type="journal article" date="2016" name="Nat. Commun.">
        <title>Thousands of microbial genomes shed light on interconnected biogeochemical processes in an aquifer system.</title>
        <authorList>
            <person name="Anantharaman K."/>
            <person name="Brown C.T."/>
            <person name="Hug L.A."/>
            <person name="Sharon I."/>
            <person name="Castelle C.J."/>
            <person name="Probst A.J."/>
            <person name="Thomas B.C."/>
            <person name="Singh A."/>
            <person name="Wilkins M.J."/>
            <person name="Karaoz U."/>
            <person name="Brodie E.L."/>
            <person name="Williams K.H."/>
            <person name="Hubbard S.S."/>
            <person name="Banfield J.F."/>
        </authorList>
    </citation>
    <scope>NUCLEOTIDE SEQUENCE [LARGE SCALE GENOMIC DNA]</scope>
</reference>
<comment type="function">
    <text evidence="6">Catalyzes the 2'-O-methylation of the ribose of cytidine 1402 (C1402) in 16S rRNA.</text>
</comment>
<keyword evidence="1 6" id="KW-0963">Cytoplasm</keyword>
<dbReference type="Proteomes" id="UP000178583">
    <property type="component" value="Unassembled WGS sequence"/>
</dbReference>
<comment type="subcellular location">
    <subcellularLocation>
        <location evidence="6">Cytoplasm</location>
    </subcellularLocation>
</comment>
<name>A0A1F5E883_9BACT</name>
<dbReference type="CDD" id="cd11648">
    <property type="entry name" value="RsmI"/>
    <property type="match status" value="1"/>
</dbReference>
<dbReference type="AlphaFoldDB" id="A0A1F5E883"/>
<dbReference type="Gene3D" id="3.40.1010.10">
    <property type="entry name" value="Cobalt-precorrin-4 Transmethylase, Domain 1"/>
    <property type="match status" value="1"/>
</dbReference>
<dbReference type="PANTHER" id="PTHR46111:SF1">
    <property type="entry name" value="RIBOSOMAL RNA SMALL SUBUNIT METHYLTRANSFERASE I"/>
    <property type="match status" value="1"/>
</dbReference>
<dbReference type="InterPro" id="IPR014777">
    <property type="entry name" value="4pyrrole_Mease_sub1"/>
</dbReference>
<sequence>MGTLFIVATPIGNIGDITKRAIETLQNVDVVACEDSRNTGKLLKLLDIPKKQLVSLHQHSNDEVIERLIGRLHSGENIAYVTDGGTPNISDPGLKLIQNAKLKSQNYNLKIKIIPIPGPSAVASAVSVSGMVEKEFYFAGFLPKKNGRQTKFRELSALNVPIVIYESALRLPRTLNDIKEYFGDDTEVFIAREMTKMFEEYWGGSIIDIINDLKSHKLKGEVTLIVKKLF</sequence>
<dbReference type="InterPro" id="IPR014776">
    <property type="entry name" value="4pyrrole_Mease_sub2"/>
</dbReference>
<dbReference type="InterPro" id="IPR000878">
    <property type="entry name" value="4pyrrol_Mease"/>
</dbReference>
<dbReference type="HAMAP" id="MF_01877">
    <property type="entry name" value="16SrRNA_methyltr_I"/>
    <property type="match status" value="1"/>
</dbReference>
<protein>
    <recommendedName>
        <fullName evidence="6">Ribosomal RNA small subunit methyltransferase I</fullName>
        <ecNumber evidence="6">2.1.1.198</ecNumber>
    </recommendedName>
    <alternativeName>
        <fullName evidence="6">16S rRNA 2'-O-ribose C1402 methyltransferase</fullName>
    </alternativeName>
    <alternativeName>
        <fullName evidence="6">rRNA (cytidine-2'-O-)-methyltransferase RsmI</fullName>
    </alternativeName>
</protein>
<dbReference type="InterPro" id="IPR035996">
    <property type="entry name" value="4pyrrol_Methylase_sf"/>
</dbReference>
<dbReference type="PIRSF" id="PIRSF005917">
    <property type="entry name" value="MTase_YraL"/>
    <property type="match status" value="1"/>
</dbReference>
<accession>A0A1F5E883</accession>
<feature type="domain" description="Tetrapyrrole methylase" evidence="7">
    <location>
        <begin position="3"/>
        <end position="204"/>
    </location>
</feature>
<evidence type="ECO:0000256" key="5">
    <source>
        <dbReference type="ARBA" id="ARBA00022691"/>
    </source>
</evidence>
<evidence type="ECO:0000256" key="6">
    <source>
        <dbReference type="HAMAP-Rule" id="MF_01877"/>
    </source>
</evidence>
<dbReference type="FunFam" id="3.40.1010.10:FF:000007">
    <property type="entry name" value="Ribosomal RNA small subunit methyltransferase I"/>
    <property type="match status" value="1"/>
</dbReference>
<dbReference type="Pfam" id="PF00590">
    <property type="entry name" value="TP_methylase"/>
    <property type="match status" value="1"/>
</dbReference>
<dbReference type="FunFam" id="3.30.950.10:FF:000002">
    <property type="entry name" value="Ribosomal RNA small subunit methyltransferase I"/>
    <property type="match status" value="1"/>
</dbReference>
<dbReference type="NCBIfam" id="TIGR00096">
    <property type="entry name" value="16S rRNA (cytidine(1402)-2'-O)-methyltransferase"/>
    <property type="match status" value="1"/>
</dbReference>
<organism evidence="8 9">
    <name type="scientific">Candidatus Berkelbacteria bacterium RIFOXYA2_FULL_43_10</name>
    <dbReference type="NCBI Taxonomy" id="1797472"/>
    <lineage>
        <taxon>Bacteria</taxon>
        <taxon>Candidatus Berkelbacteria</taxon>
    </lineage>
</organism>
<dbReference type="SUPFAM" id="SSF53790">
    <property type="entry name" value="Tetrapyrrole methylase"/>
    <property type="match status" value="1"/>
</dbReference>
<evidence type="ECO:0000256" key="3">
    <source>
        <dbReference type="ARBA" id="ARBA00022603"/>
    </source>
</evidence>
<dbReference type="GO" id="GO:0005737">
    <property type="term" value="C:cytoplasm"/>
    <property type="evidence" value="ECO:0007669"/>
    <property type="project" value="UniProtKB-SubCell"/>
</dbReference>
<dbReference type="Gene3D" id="3.30.950.10">
    <property type="entry name" value="Methyltransferase, Cobalt-precorrin-4 Transmethylase, Domain 2"/>
    <property type="match status" value="1"/>
</dbReference>
<dbReference type="EC" id="2.1.1.198" evidence="6"/>
<evidence type="ECO:0000259" key="7">
    <source>
        <dbReference type="Pfam" id="PF00590"/>
    </source>
</evidence>
<keyword evidence="5 6" id="KW-0949">S-adenosyl-L-methionine</keyword>